<organism evidence="2 3">
    <name type="scientific">Argiope bruennichi</name>
    <name type="common">Wasp spider</name>
    <name type="synonym">Aranea bruennichi</name>
    <dbReference type="NCBI Taxonomy" id="94029"/>
    <lineage>
        <taxon>Eukaryota</taxon>
        <taxon>Metazoa</taxon>
        <taxon>Ecdysozoa</taxon>
        <taxon>Arthropoda</taxon>
        <taxon>Chelicerata</taxon>
        <taxon>Arachnida</taxon>
        <taxon>Araneae</taxon>
        <taxon>Araneomorphae</taxon>
        <taxon>Entelegynae</taxon>
        <taxon>Araneoidea</taxon>
        <taxon>Araneidae</taxon>
        <taxon>Argiope</taxon>
    </lineage>
</organism>
<dbReference type="GO" id="GO:0070290">
    <property type="term" value="F:N-acylphosphatidylethanolamine-specific phospholipase D activity"/>
    <property type="evidence" value="ECO:0007669"/>
    <property type="project" value="TreeGrafter"/>
</dbReference>
<dbReference type="EMBL" id="JABXBU010000011">
    <property type="protein sequence ID" value="KAF8791304.1"/>
    <property type="molecule type" value="Genomic_DNA"/>
</dbReference>
<gene>
    <name evidence="2" type="ORF">HNY73_006192</name>
</gene>
<name>A0A8T0FJ68_ARGBR</name>
<dbReference type="SUPFAM" id="SSF56281">
    <property type="entry name" value="Metallo-hydrolase/oxidoreductase"/>
    <property type="match status" value="1"/>
</dbReference>
<dbReference type="PANTHER" id="PTHR15032:SF4">
    <property type="entry name" value="N-ACYL-PHOSPHATIDYLETHANOLAMINE-HYDROLYZING PHOSPHOLIPASE D"/>
    <property type="match status" value="1"/>
</dbReference>
<dbReference type="InterPro" id="IPR001279">
    <property type="entry name" value="Metallo-B-lactamas"/>
</dbReference>
<dbReference type="GO" id="GO:0070291">
    <property type="term" value="P:N-acylethanolamine metabolic process"/>
    <property type="evidence" value="ECO:0007669"/>
    <property type="project" value="TreeGrafter"/>
</dbReference>
<dbReference type="AlphaFoldDB" id="A0A8T0FJ68"/>
<comment type="caution">
    <text evidence="2">The sequence shown here is derived from an EMBL/GenBank/DDBJ whole genome shotgun (WGS) entry which is preliminary data.</text>
</comment>
<reference evidence="2" key="2">
    <citation type="submission" date="2020-06" db="EMBL/GenBank/DDBJ databases">
        <authorList>
            <person name="Sheffer M."/>
        </authorList>
    </citation>
    <scope>NUCLEOTIDE SEQUENCE</scope>
</reference>
<dbReference type="InterPro" id="IPR036866">
    <property type="entry name" value="RibonucZ/Hydroxyglut_hydro"/>
</dbReference>
<dbReference type="Proteomes" id="UP000807504">
    <property type="component" value="Unassembled WGS sequence"/>
</dbReference>
<evidence type="ECO:0000259" key="1">
    <source>
        <dbReference type="Pfam" id="PF12706"/>
    </source>
</evidence>
<evidence type="ECO:0000313" key="3">
    <source>
        <dbReference type="Proteomes" id="UP000807504"/>
    </source>
</evidence>
<accession>A0A8T0FJ68</accession>
<protein>
    <submittedName>
        <fullName evidence="2">N-acyl-phosphatidylethanolamine-hydrolyzing like protein</fullName>
    </submittedName>
</protein>
<sequence length="171" mass="20403">MQQVGCENVVELDWWEENCVPEHSDTFFVFTPAQHWSKRTIADDNKVLWGSWCILGPRYRFFFAGDTGYCDLTYSVLYFRWFMKYQHINPEEAVQIHLDVRSKRSLAVHWGTFCLANEYYLDPPRKLRDSLDKQEIPPEFFFTLKHGESRLIAQNNLVKRDNTHVINNYSK</sequence>
<feature type="domain" description="Metallo-beta-lactamase" evidence="1">
    <location>
        <begin position="7"/>
        <end position="110"/>
    </location>
</feature>
<dbReference type="Gene3D" id="3.60.15.10">
    <property type="entry name" value="Ribonuclease Z/Hydroxyacylglutathione hydrolase-like"/>
    <property type="match status" value="1"/>
</dbReference>
<reference evidence="2" key="1">
    <citation type="journal article" date="2020" name="bioRxiv">
        <title>Chromosome-level reference genome of the European wasp spider Argiope bruennichi: a resource for studies on range expansion and evolutionary adaptation.</title>
        <authorList>
            <person name="Sheffer M.M."/>
            <person name="Hoppe A."/>
            <person name="Krehenwinkel H."/>
            <person name="Uhl G."/>
            <person name="Kuss A.W."/>
            <person name="Jensen L."/>
            <person name="Jensen C."/>
            <person name="Gillespie R.G."/>
            <person name="Hoff K.J."/>
            <person name="Prost S."/>
        </authorList>
    </citation>
    <scope>NUCLEOTIDE SEQUENCE</scope>
</reference>
<dbReference type="Pfam" id="PF12706">
    <property type="entry name" value="Lactamase_B_2"/>
    <property type="match status" value="1"/>
</dbReference>
<keyword evidence="3" id="KW-1185">Reference proteome</keyword>
<evidence type="ECO:0000313" key="2">
    <source>
        <dbReference type="EMBL" id="KAF8791304.1"/>
    </source>
</evidence>
<dbReference type="PANTHER" id="PTHR15032">
    <property type="entry name" value="N-ACYL-PHOSPHATIDYLETHANOLAMINE-HYDROLYZING PHOSPHOLIPASE D"/>
    <property type="match status" value="1"/>
</dbReference>
<dbReference type="GO" id="GO:0005737">
    <property type="term" value="C:cytoplasm"/>
    <property type="evidence" value="ECO:0007669"/>
    <property type="project" value="TreeGrafter"/>
</dbReference>
<dbReference type="GO" id="GO:0070292">
    <property type="term" value="P:N-acylphosphatidylethanolamine metabolic process"/>
    <property type="evidence" value="ECO:0007669"/>
    <property type="project" value="TreeGrafter"/>
</dbReference>
<proteinExistence type="predicted"/>
<dbReference type="GO" id="GO:0031123">
    <property type="term" value="P:RNA 3'-end processing"/>
    <property type="evidence" value="ECO:0007669"/>
    <property type="project" value="UniProtKB-ARBA"/>
</dbReference>